<evidence type="ECO:0000256" key="10">
    <source>
        <dbReference type="ARBA" id="ARBA00030646"/>
    </source>
</evidence>
<evidence type="ECO:0000256" key="9">
    <source>
        <dbReference type="ARBA" id="ARBA00023136"/>
    </source>
</evidence>
<protein>
    <recommendedName>
        <fullName evidence="3">Molybdate-anion transporter</fullName>
    </recommendedName>
    <alternativeName>
        <fullName evidence="10">Major facilitator superfamily domain-containing protein 5</fullName>
    </alternativeName>
    <alternativeName>
        <fullName evidence="11">Molybdate transporter 2 homolog</fullName>
    </alternativeName>
</protein>
<evidence type="ECO:0000256" key="4">
    <source>
        <dbReference type="ARBA" id="ARBA00022448"/>
    </source>
</evidence>
<feature type="transmembrane region" description="Helical" evidence="12">
    <location>
        <begin position="47"/>
        <end position="64"/>
    </location>
</feature>
<keyword evidence="9 12" id="KW-0472">Membrane</keyword>
<dbReference type="GO" id="GO:0005886">
    <property type="term" value="C:plasma membrane"/>
    <property type="evidence" value="ECO:0007669"/>
    <property type="project" value="UniProtKB-SubCell"/>
</dbReference>
<evidence type="ECO:0000256" key="1">
    <source>
        <dbReference type="ARBA" id="ARBA00003019"/>
    </source>
</evidence>
<name>E4YCM4_OIKDI</name>
<gene>
    <name evidence="13" type="ORF">GSOID_T00021194001</name>
    <name evidence="14" type="ORF">GSOID_T00027997001</name>
</gene>
<keyword evidence="8" id="KW-0406">Ion transport</keyword>
<organism evidence="13">
    <name type="scientific">Oikopleura dioica</name>
    <name type="common">Tunicate</name>
    <dbReference type="NCBI Taxonomy" id="34765"/>
    <lineage>
        <taxon>Eukaryota</taxon>
        <taxon>Metazoa</taxon>
        <taxon>Chordata</taxon>
        <taxon>Tunicata</taxon>
        <taxon>Appendicularia</taxon>
        <taxon>Copelata</taxon>
        <taxon>Oikopleuridae</taxon>
        <taxon>Oikopleura</taxon>
    </lineage>
</organism>
<dbReference type="Gene3D" id="1.20.1250.20">
    <property type="entry name" value="MFS general substrate transporter like domains"/>
    <property type="match status" value="1"/>
</dbReference>
<feature type="transmembrane region" description="Helical" evidence="12">
    <location>
        <begin position="84"/>
        <end position="104"/>
    </location>
</feature>
<keyword evidence="6 12" id="KW-0812">Transmembrane</keyword>
<evidence type="ECO:0000256" key="6">
    <source>
        <dbReference type="ARBA" id="ARBA00022692"/>
    </source>
</evidence>
<dbReference type="PANTHER" id="PTHR23516:SF1">
    <property type="entry name" value="MOLYBDATE-ANION TRANSPORTER"/>
    <property type="match status" value="1"/>
</dbReference>
<evidence type="ECO:0000256" key="8">
    <source>
        <dbReference type="ARBA" id="ARBA00023065"/>
    </source>
</evidence>
<dbReference type="AlphaFoldDB" id="E4YCM4"/>
<sequence length="197" mass="21479">MALLDALTQSSLVILVLTAVGFSYFSPKKDSIAKEKEKSQREAGGDLKRKYLICYGLAVLGDWLQGPYVYRLYMVHGLAESEIHSLFVCGFLSACLLGPFMGVIWDKCGRLCGIRVYGLMYAASCFLTAHGSSFYALILGRILGGTSTAILFSVFEAWLVSQSGKLGLSGEALGEIFTKQTIVNSLVAVSRRVFFSE</sequence>
<reference evidence="13" key="1">
    <citation type="journal article" date="2010" name="Science">
        <title>Plasticity of animal genome architecture unmasked by rapid evolution of a pelagic tunicate.</title>
        <authorList>
            <person name="Denoeud F."/>
            <person name="Henriet S."/>
            <person name="Mungpakdee S."/>
            <person name="Aury J.M."/>
            <person name="Da Silva C."/>
            <person name="Brinkmann H."/>
            <person name="Mikhaleva J."/>
            <person name="Olsen L.C."/>
            <person name="Jubin C."/>
            <person name="Canestro C."/>
            <person name="Bouquet J.M."/>
            <person name="Danks G."/>
            <person name="Poulain J."/>
            <person name="Campsteijn C."/>
            <person name="Adamski M."/>
            <person name="Cross I."/>
            <person name="Yadetie F."/>
            <person name="Muffato M."/>
            <person name="Louis A."/>
            <person name="Butcher S."/>
            <person name="Tsagkogeorga G."/>
            <person name="Konrad A."/>
            <person name="Singh S."/>
            <person name="Jensen M.F."/>
            <person name="Cong E.H."/>
            <person name="Eikeseth-Otteraa H."/>
            <person name="Noel B."/>
            <person name="Anthouard V."/>
            <person name="Porcel B.M."/>
            <person name="Kachouri-Lafond R."/>
            <person name="Nishino A."/>
            <person name="Ugolini M."/>
            <person name="Chourrout P."/>
            <person name="Nishida H."/>
            <person name="Aasland R."/>
            <person name="Huzurbazar S."/>
            <person name="Westhof E."/>
            <person name="Delsuc F."/>
            <person name="Lehrach H."/>
            <person name="Reinhardt R."/>
            <person name="Weissenbach J."/>
            <person name="Roy S.W."/>
            <person name="Artiguenave F."/>
            <person name="Postlethwait J.H."/>
            <person name="Manak J.R."/>
            <person name="Thompson E.M."/>
            <person name="Jaillon O."/>
            <person name="Du Pasquier L."/>
            <person name="Boudinot P."/>
            <person name="Liberles D.A."/>
            <person name="Volff J.N."/>
            <person name="Philippe H."/>
            <person name="Lenhard B."/>
            <person name="Roest Crollius H."/>
            <person name="Wincker P."/>
            <person name="Chourrout D."/>
        </authorList>
    </citation>
    <scope>NUCLEOTIDE SEQUENCE [LARGE SCALE GENOMIC DNA]</scope>
</reference>
<evidence type="ECO:0000256" key="7">
    <source>
        <dbReference type="ARBA" id="ARBA00022989"/>
    </source>
</evidence>
<comment type="subcellular location">
    <subcellularLocation>
        <location evidence="2">Cell membrane</location>
        <topology evidence="2">Multi-pass membrane protein</topology>
    </subcellularLocation>
</comment>
<dbReference type="InterPro" id="IPR036259">
    <property type="entry name" value="MFS_trans_sf"/>
</dbReference>
<dbReference type="Proteomes" id="UP000011014">
    <property type="component" value="Unassembled WGS sequence"/>
</dbReference>
<dbReference type="Pfam" id="PF05631">
    <property type="entry name" value="MFS_5"/>
    <property type="match status" value="1"/>
</dbReference>
<accession>E4YCM4</accession>
<evidence type="ECO:0000313" key="13">
    <source>
        <dbReference type="EMBL" id="CBY33291.1"/>
    </source>
</evidence>
<evidence type="ECO:0000256" key="11">
    <source>
        <dbReference type="ARBA" id="ARBA00032555"/>
    </source>
</evidence>
<dbReference type="EMBL" id="FN654407">
    <property type="protein sequence ID" value="CBY33291.1"/>
    <property type="molecule type" value="Genomic_DNA"/>
</dbReference>
<comment type="function">
    <text evidence="1">Mediates high-affinity intracellular uptake of the rare oligo-element molybdenum.</text>
</comment>
<feature type="transmembrane region" description="Helical" evidence="12">
    <location>
        <begin position="6"/>
        <end position="26"/>
    </location>
</feature>
<keyword evidence="4" id="KW-0813">Transport</keyword>
<keyword evidence="5" id="KW-1003">Cell membrane</keyword>
<keyword evidence="7 12" id="KW-1133">Transmembrane helix</keyword>
<dbReference type="GO" id="GO:0006811">
    <property type="term" value="P:monoatomic ion transport"/>
    <property type="evidence" value="ECO:0007669"/>
    <property type="project" value="UniProtKB-KW"/>
</dbReference>
<feature type="transmembrane region" description="Helical" evidence="12">
    <location>
        <begin position="116"/>
        <end position="136"/>
    </location>
</feature>
<dbReference type="InterPro" id="IPR008509">
    <property type="entry name" value="MOT2/MFSD5"/>
</dbReference>
<evidence type="ECO:0000256" key="5">
    <source>
        <dbReference type="ARBA" id="ARBA00022475"/>
    </source>
</evidence>
<proteinExistence type="predicted"/>
<evidence type="ECO:0000256" key="12">
    <source>
        <dbReference type="SAM" id="Phobius"/>
    </source>
</evidence>
<dbReference type="SUPFAM" id="SSF103473">
    <property type="entry name" value="MFS general substrate transporter"/>
    <property type="match status" value="1"/>
</dbReference>
<dbReference type="GO" id="GO:0015098">
    <property type="term" value="F:molybdate ion transmembrane transporter activity"/>
    <property type="evidence" value="ECO:0007669"/>
    <property type="project" value="InterPro"/>
</dbReference>
<dbReference type="EMBL" id="FN658188">
    <property type="protein sequence ID" value="CBY43402.1"/>
    <property type="molecule type" value="Genomic_DNA"/>
</dbReference>
<evidence type="ECO:0000256" key="3">
    <source>
        <dbReference type="ARBA" id="ARBA00021242"/>
    </source>
</evidence>
<evidence type="ECO:0000313" key="14">
    <source>
        <dbReference type="EMBL" id="CBY43402.1"/>
    </source>
</evidence>
<evidence type="ECO:0000256" key="2">
    <source>
        <dbReference type="ARBA" id="ARBA00004651"/>
    </source>
</evidence>
<dbReference type="PANTHER" id="PTHR23516">
    <property type="entry name" value="SAM (S-ADENOSYL METHIONINE) TRANSPORTER"/>
    <property type="match status" value="1"/>
</dbReference>